<gene>
    <name evidence="1" type="ORF">OO013_02815</name>
</gene>
<dbReference type="PROSITE" id="PS51257">
    <property type="entry name" value="PROKAR_LIPOPROTEIN"/>
    <property type="match status" value="1"/>
</dbReference>
<reference evidence="1 2" key="1">
    <citation type="submission" date="2022-11" db="EMBL/GenBank/DDBJ databases">
        <title>The characterization of three novel Bacteroidetes species and genomic analysis of their roles in tidal elemental geochemical cycles.</title>
        <authorList>
            <person name="Ma K."/>
        </authorList>
    </citation>
    <scope>NUCLEOTIDE SEQUENCE [LARGE SCALE GENOMIC DNA]</scope>
    <source>
        <strain evidence="1 2">M17</strain>
    </source>
</reference>
<comment type="caution">
    <text evidence="1">The sequence shown here is derived from an EMBL/GenBank/DDBJ whole genome shotgun (WGS) entry which is preliminary data.</text>
</comment>
<keyword evidence="2" id="KW-1185">Reference proteome</keyword>
<proteinExistence type="predicted"/>
<accession>A0ABT3RN30</accession>
<evidence type="ECO:0008006" key="3">
    <source>
        <dbReference type="Google" id="ProtNLM"/>
    </source>
</evidence>
<evidence type="ECO:0000313" key="2">
    <source>
        <dbReference type="Proteomes" id="UP001209885"/>
    </source>
</evidence>
<dbReference type="Proteomes" id="UP001209885">
    <property type="component" value="Unassembled WGS sequence"/>
</dbReference>
<dbReference type="EMBL" id="JAPFQN010000002">
    <property type="protein sequence ID" value="MCX2742779.1"/>
    <property type="molecule type" value="Genomic_DNA"/>
</dbReference>
<protein>
    <recommendedName>
        <fullName evidence="3">Lipoprotein</fullName>
    </recommendedName>
</protein>
<sequence>MKKLILLFFPVLALVACEENSITKGEEIEQLEKLYQKIEQIAYSENCSDPSEWLITPIGSKACGGPTHYLPYSIQSDTTLFLELVEKYKLRQLEFNKKYRIYSDCAVPSNPSDVVCIDGKPEFVYE</sequence>
<dbReference type="RefSeq" id="WP_266055095.1">
    <property type="nucleotide sequence ID" value="NZ_JAPFQN010000002.1"/>
</dbReference>
<evidence type="ECO:0000313" key="1">
    <source>
        <dbReference type="EMBL" id="MCX2742779.1"/>
    </source>
</evidence>
<name>A0ABT3RN30_9BACT</name>
<organism evidence="1 2">
    <name type="scientific">Mangrovivirga halotolerans</name>
    <dbReference type="NCBI Taxonomy" id="2993936"/>
    <lineage>
        <taxon>Bacteria</taxon>
        <taxon>Pseudomonadati</taxon>
        <taxon>Bacteroidota</taxon>
        <taxon>Cytophagia</taxon>
        <taxon>Cytophagales</taxon>
        <taxon>Mangrovivirgaceae</taxon>
        <taxon>Mangrovivirga</taxon>
    </lineage>
</organism>